<accession>A0A9X2WJI0</accession>
<organism evidence="2 3">
    <name type="scientific">Thalassolituus pacificus</name>
    <dbReference type="NCBI Taxonomy" id="2975440"/>
    <lineage>
        <taxon>Bacteria</taxon>
        <taxon>Pseudomonadati</taxon>
        <taxon>Pseudomonadota</taxon>
        <taxon>Gammaproteobacteria</taxon>
        <taxon>Oceanospirillales</taxon>
        <taxon>Oceanospirillaceae</taxon>
        <taxon>Thalassolituus</taxon>
    </lineage>
</organism>
<dbReference type="Proteomes" id="UP001147830">
    <property type="component" value="Unassembled WGS sequence"/>
</dbReference>
<comment type="caution">
    <text evidence="2">The sequence shown here is derived from an EMBL/GenBank/DDBJ whole genome shotgun (WGS) entry which is preliminary data.</text>
</comment>
<keyword evidence="1" id="KW-0732">Signal</keyword>
<feature type="chain" id="PRO_5040852762" description="Lipoprotein" evidence="1">
    <location>
        <begin position="24"/>
        <end position="237"/>
    </location>
</feature>
<feature type="signal peptide" evidence="1">
    <location>
        <begin position="1"/>
        <end position="23"/>
    </location>
</feature>
<gene>
    <name evidence="2" type="ORF">NYR02_18485</name>
</gene>
<sequence>MRIFSGLLLASLALLQGCSSTQLSPTGEAVYYALQTDTTLRTWVDSCEDVSAKAKQAAYTAKQNWWQRNGAFVESADFGLAYDIIHVTDERNETGARMAMALTWQVVETAEAEVQELLNASGDKEDLCLRVLSQYNQGERDLRSQDKVYDSLVNLQRRLQRDGTDLNLKRASIEQKTGKVYGRSFYVVEKMAKRNGCAGAEVHLLKNAWPHEVYDARCPDNSYLLVRCEWGNCLVTD</sequence>
<dbReference type="RefSeq" id="WP_260977849.1">
    <property type="nucleotide sequence ID" value="NZ_JAOANI010000031.1"/>
</dbReference>
<dbReference type="AlphaFoldDB" id="A0A9X2WJI0"/>
<proteinExistence type="predicted"/>
<dbReference type="EMBL" id="JAOANI010000031">
    <property type="protein sequence ID" value="MCT7361017.1"/>
    <property type="molecule type" value="Genomic_DNA"/>
</dbReference>
<evidence type="ECO:0000313" key="3">
    <source>
        <dbReference type="Proteomes" id="UP001147830"/>
    </source>
</evidence>
<dbReference type="PROSITE" id="PS51257">
    <property type="entry name" value="PROKAR_LIPOPROTEIN"/>
    <property type="match status" value="1"/>
</dbReference>
<evidence type="ECO:0000313" key="2">
    <source>
        <dbReference type="EMBL" id="MCT7361017.1"/>
    </source>
</evidence>
<evidence type="ECO:0008006" key="4">
    <source>
        <dbReference type="Google" id="ProtNLM"/>
    </source>
</evidence>
<keyword evidence="3" id="KW-1185">Reference proteome</keyword>
<protein>
    <recommendedName>
        <fullName evidence="4">Lipoprotein</fullName>
    </recommendedName>
</protein>
<name>A0A9X2WJI0_9GAMM</name>
<reference evidence="2" key="1">
    <citation type="journal article" date="2022" name="Front. Microbiol.">
        <title>Genome-based taxonomic rearrangement of Oceanobacter-related bacteria including the description of Thalassolituus hydrocarbonoclasticus sp. nov. and Thalassolituus pacificus sp. nov. and emended description of the genus Thalassolituus.</title>
        <authorList>
            <person name="Dong C."/>
            <person name="Wei L."/>
            <person name="Wang J."/>
            <person name="Lai Q."/>
            <person name="Huang Z."/>
            <person name="Shao Z."/>
        </authorList>
    </citation>
    <scope>NUCLEOTIDE SEQUENCE</scope>
    <source>
        <strain evidence="2">59MF3M-4</strain>
    </source>
</reference>
<reference evidence="2" key="2">
    <citation type="submission" date="2022-08" db="EMBL/GenBank/DDBJ databases">
        <authorList>
            <person name="Dong C."/>
        </authorList>
    </citation>
    <scope>NUCLEOTIDE SEQUENCE</scope>
    <source>
        <strain evidence="2">59MF3M-4</strain>
    </source>
</reference>
<evidence type="ECO:0000256" key="1">
    <source>
        <dbReference type="SAM" id="SignalP"/>
    </source>
</evidence>